<proteinExistence type="predicted"/>
<protein>
    <submittedName>
        <fullName evidence="1">Uncharacterized protein</fullName>
    </submittedName>
</protein>
<dbReference type="RefSeq" id="WP_189676030.1">
    <property type="nucleotide sequence ID" value="NZ_BNAQ01000002.1"/>
</dbReference>
<accession>A0ABQ3LIC0</accession>
<dbReference type="Proteomes" id="UP000652430">
    <property type="component" value="Unassembled WGS sequence"/>
</dbReference>
<comment type="caution">
    <text evidence="1">The sequence shown here is derived from an EMBL/GenBank/DDBJ whole genome shotgun (WGS) entry which is preliminary data.</text>
</comment>
<dbReference type="EMBL" id="BNAQ01000002">
    <property type="protein sequence ID" value="GHH15735.1"/>
    <property type="molecule type" value="Genomic_DNA"/>
</dbReference>
<keyword evidence="2" id="KW-1185">Reference proteome</keyword>
<reference evidence="2" key="1">
    <citation type="journal article" date="2019" name="Int. J. Syst. Evol. Microbiol.">
        <title>The Global Catalogue of Microorganisms (GCM) 10K type strain sequencing project: providing services to taxonomists for standard genome sequencing and annotation.</title>
        <authorList>
            <consortium name="The Broad Institute Genomics Platform"/>
            <consortium name="The Broad Institute Genome Sequencing Center for Infectious Disease"/>
            <person name="Wu L."/>
            <person name="Ma J."/>
        </authorList>
    </citation>
    <scope>NUCLEOTIDE SEQUENCE [LARGE SCALE GENOMIC DNA]</scope>
    <source>
        <strain evidence="2">CGMCC 1.8957</strain>
    </source>
</reference>
<evidence type="ECO:0000313" key="2">
    <source>
        <dbReference type="Proteomes" id="UP000652430"/>
    </source>
</evidence>
<gene>
    <name evidence="1" type="ORF">GCM10008023_18990</name>
</gene>
<sequence length="318" mass="33675">MSEWLYEAGIGEARAILVAGGAIVEARIELDREGPRIGAVLPARLVEITVKGREGRVAFAGGEAMLAPLPPGITQGATLLVELVREAIPEGRRTKLPRCVPADGPERAGPSLYERITASGVAVRTCHAHEPDHFEAAGWSETLEEAQTGDIVFSGPVGGALRMSPTPAMTLFDVDGYPPLEPLALAAARAVAAAIVRFDIGGSIGVDFPTLTGKAARGAVDAALDAGLPQPFERTAMNGFGFVQIIRRRTRVSLPELLRADPAAAEARALLRRIERTPPPSPTQHRVSPRVRSALAANPHWIAELARRTGVTPVFEVA</sequence>
<evidence type="ECO:0000313" key="1">
    <source>
        <dbReference type="EMBL" id="GHH15735.1"/>
    </source>
</evidence>
<name>A0ABQ3LIC0_9SPHN</name>
<organism evidence="1 2">
    <name type="scientific">Sphingomonas glacialis</name>
    <dbReference type="NCBI Taxonomy" id="658225"/>
    <lineage>
        <taxon>Bacteria</taxon>
        <taxon>Pseudomonadati</taxon>
        <taxon>Pseudomonadota</taxon>
        <taxon>Alphaproteobacteria</taxon>
        <taxon>Sphingomonadales</taxon>
        <taxon>Sphingomonadaceae</taxon>
        <taxon>Sphingomonas</taxon>
    </lineage>
</organism>